<gene>
    <name evidence="2" type="ORF">EN45_092640</name>
</gene>
<dbReference type="PhylomeDB" id="A0A167QRP7"/>
<dbReference type="PROSITE" id="PS51462">
    <property type="entry name" value="NUDIX"/>
    <property type="match status" value="1"/>
</dbReference>
<evidence type="ECO:0000259" key="1">
    <source>
        <dbReference type="PROSITE" id="PS51462"/>
    </source>
</evidence>
<proteinExistence type="predicted"/>
<dbReference type="Gene3D" id="3.90.79.10">
    <property type="entry name" value="Nucleoside Triphosphate Pyrophosphohydrolase"/>
    <property type="match status" value="1"/>
</dbReference>
<evidence type="ECO:0000313" key="2">
    <source>
        <dbReference type="EMBL" id="KZN85092.1"/>
    </source>
</evidence>
<accession>A0A167QRP7</accession>
<organism evidence="2">
    <name type="scientific">Penicillium chrysogenum</name>
    <name type="common">Penicillium notatum</name>
    <dbReference type="NCBI Taxonomy" id="5076"/>
    <lineage>
        <taxon>Eukaryota</taxon>
        <taxon>Fungi</taxon>
        <taxon>Dikarya</taxon>
        <taxon>Ascomycota</taxon>
        <taxon>Pezizomycotina</taxon>
        <taxon>Eurotiomycetes</taxon>
        <taxon>Eurotiomycetidae</taxon>
        <taxon>Eurotiales</taxon>
        <taxon>Aspergillaceae</taxon>
        <taxon>Penicillium</taxon>
        <taxon>Penicillium chrysogenum species complex</taxon>
    </lineage>
</organism>
<sequence length="159" mass="18548">MAAPDHTRISDLPRDQQWRIGAAIFRYQQNGRYTVLLLKRATGSYTTGWWNTPTGPVRDTDEIIDSAMRRIIFEQTGLGLQGCYNIYQVEPLSWGSEDQPMTKLNFVIHEESTEIVVIPRSEFFEYRWVEEECIDDLRIPVAMQDVIRAGFELRRQGYV</sequence>
<name>A0A167QRP7_PENCH</name>
<reference evidence="2" key="1">
    <citation type="journal article" date="2014" name="Genome Announc.">
        <title>Complete sequencing and chromosome-scale genome assembly of the industrial progenitor strain P2niaD18 from the penicillin producer Penicillium chrysogenum.</title>
        <authorList>
            <person name="Specht T."/>
            <person name="Dahlmann T.A."/>
            <person name="Zadra I."/>
            <person name="Kurnsteiner H."/>
            <person name="Kuck U."/>
        </authorList>
    </citation>
    <scope>NUCLEOTIDE SEQUENCE [LARGE SCALE GENOMIC DNA]</scope>
    <source>
        <strain evidence="2">P2niaD18</strain>
    </source>
</reference>
<dbReference type="InterPro" id="IPR015797">
    <property type="entry name" value="NUDIX_hydrolase-like_dom_sf"/>
</dbReference>
<dbReference type="AlphaFoldDB" id="A0A167QRP7"/>
<dbReference type="EMBL" id="CM002800">
    <property type="protein sequence ID" value="KZN85092.1"/>
    <property type="molecule type" value="Genomic_DNA"/>
</dbReference>
<dbReference type="SUPFAM" id="SSF55811">
    <property type="entry name" value="Nudix"/>
    <property type="match status" value="1"/>
</dbReference>
<feature type="domain" description="Nudix hydrolase" evidence="1">
    <location>
        <begin position="17"/>
        <end position="151"/>
    </location>
</feature>
<dbReference type="Proteomes" id="UP000076449">
    <property type="component" value="Chromosome III"/>
</dbReference>
<dbReference type="CDD" id="cd02883">
    <property type="entry name" value="NUDIX_Hydrolase"/>
    <property type="match status" value="1"/>
</dbReference>
<dbReference type="InterPro" id="IPR000086">
    <property type="entry name" value="NUDIX_hydrolase_dom"/>
</dbReference>
<protein>
    <recommendedName>
        <fullName evidence="1">Nudix hydrolase domain-containing protein</fullName>
    </recommendedName>
</protein>
<dbReference type="Pfam" id="PF00293">
    <property type="entry name" value="NUDIX"/>
    <property type="match status" value="1"/>
</dbReference>